<dbReference type="Gene3D" id="3.10.50.10">
    <property type="match status" value="1"/>
</dbReference>
<keyword evidence="9" id="KW-0119">Carbohydrate metabolism</keyword>
<dbReference type="GO" id="GO:0005576">
    <property type="term" value="C:extracellular region"/>
    <property type="evidence" value="ECO:0007669"/>
    <property type="project" value="UniProtKB-SubCell"/>
</dbReference>
<evidence type="ECO:0000256" key="13">
    <source>
        <dbReference type="SAM" id="SignalP"/>
    </source>
</evidence>
<keyword evidence="6 13" id="KW-0732">Signal</keyword>
<evidence type="ECO:0000259" key="14">
    <source>
        <dbReference type="PROSITE" id="PS51910"/>
    </source>
</evidence>
<evidence type="ECO:0000256" key="12">
    <source>
        <dbReference type="RuleBase" id="RU000489"/>
    </source>
</evidence>
<feature type="chain" id="PRO_5042869051" description="chitinase" evidence="13">
    <location>
        <begin position="25"/>
        <end position="387"/>
    </location>
</feature>
<comment type="catalytic activity">
    <reaction evidence="1">
        <text>Random endo-hydrolysis of N-acetyl-beta-D-glucosaminide (1-&gt;4)-beta-linkages in chitin and chitodextrins.</text>
        <dbReference type="EC" id="3.2.1.14"/>
    </reaction>
</comment>
<dbReference type="PROSITE" id="PS01095">
    <property type="entry name" value="GH18_1"/>
    <property type="match status" value="1"/>
</dbReference>
<protein>
    <recommendedName>
        <fullName evidence="4">chitinase</fullName>
        <ecNumber evidence="4">3.2.1.14</ecNumber>
    </recommendedName>
</protein>
<dbReference type="SUPFAM" id="SSF51445">
    <property type="entry name" value="(Trans)glycosidases"/>
    <property type="match status" value="1"/>
</dbReference>
<dbReference type="FunFam" id="3.20.20.80:FF:000075">
    <property type="entry name" value="Sporulation-specific chitinase"/>
    <property type="match status" value="1"/>
</dbReference>
<dbReference type="SUPFAM" id="SSF54556">
    <property type="entry name" value="Chitinase insertion domain"/>
    <property type="match status" value="1"/>
</dbReference>
<dbReference type="GO" id="GO:0006032">
    <property type="term" value="P:chitin catabolic process"/>
    <property type="evidence" value="ECO:0007669"/>
    <property type="project" value="UniProtKB-KW"/>
</dbReference>
<evidence type="ECO:0000256" key="7">
    <source>
        <dbReference type="ARBA" id="ARBA00022801"/>
    </source>
</evidence>
<comment type="caution">
    <text evidence="15">The sequence shown here is derived from an EMBL/GenBank/DDBJ whole genome shotgun (WGS) entry which is preliminary data.</text>
</comment>
<keyword evidence="5" id="KW-0964">Secreted</keyword>
<dbReference type="FunFam" id="3.10.50.10:FF:000005">
    <property type="entry name" value="Endochitinase B1"/>
    <property type="match status" value="1"/>
</dbReference>
<keyword evidence="16" id="KW-1185">Reference proteome</keyword>
<keyword evidence="8" id="KW-0146">Chitin degradation</keyword>
<dbReference type="PANTHER" id="PTHR11177:SF384">
    <property type="entry name" value="CHITINASE"/>
    <property type="match status" value="1"/>
</dbReference>
<dbReference type="InterPro" id="IPR001223">
    <property type="entry name" value="Glyco_hydro18_cat"/>
</dbReference>
<evidence type="ECO:0000256" key="10">
    <source>
        <dbReference type="ARBA" id="ARBA00023295"/>
    </source>
</evidence>
<dbReference type="GO" id="GO:0008061">
    <property type="term" value="F:chitin binding"/>
    <property type="evidence" value="ECO:0007669"/>
    <property type="project" value="InterPro"/>
</dbReference>
<keyword evidence="10 12" id="KW-0326">Glycosidase</keyword>
<dbReference type="PANTHER" id="PTHR11177">
    <property type="entry name" value="CHITINASE"/>
    <property type="match status" value="1"/>
</dbReference>
<dbReference type="GO" id="GO:0000272">
    <property type="term" value="P:polysaccharide catabolic process"/>
    <property type="evidence" value="ECO:0007669"/>
    <property type="project" value="UniProtKB-KW"/>
</dbReference>
<organism evidence="15 16">
    <name type="scientific">Parathielavia hyrcaniae</name>
    <dbReference type="NCBI Taxonomy" id="113614"/>
    <lineage>
        <taxon>Eukaryota</taxon>
        <taxon>Fungi</taxon>
        <taxon>Dikarya</taxon>
        <taxon>Ascomycota</taxon>
        <taxon>Pezizomycotina</taxon>
        <taxon>Sordariomycetes</taxon>
        <taxon>Sordariomycetidae</taxon>
        <taxon>Sordariales</taxon>
        <taxon>Chaetomiaceae</taxon>
        <taxon>Parathielavia</taxon>
    </lineage>
</organism>
<dbReference type="AlphaFoldDB" id="A0AAN6PXZ7"/>
<dbReference type="SMART" id="SM00636">
    <property type="entry name" value="Glyco_18"/>
    <property type="match status" value="1"/>
</dbReference>
<dbReference type="Proteomes" id="UP001305647">
    <property type="component" value="Unassembled WGS sequence"/>
</dbReference>
<evidence type="ECO:0000256" key="8">
    <source>
        <dbReference type="ARBA" id="ARBA00023024"/>
    </source>
</evidence>
<dbReference type="InterPro" id="IPR001579">
    <property type="entry name" value="Glyco_hydro_18_chit_AS"/>
</dbReference>
<comment type="similarity">
    <text evidence="3">Belongs to the glycosyl hydrolase 18 family. Chitinase class V subfamily.</text>
</comment>
<name>A0AAN6PXZ7_9PEZI</name>
<dbReference type="InterPro" id="IPR017853">
    <property type="entry name" value="GH"/>
</dbReference>
<reference evidence="15" key="1">
    <citation type="journal article" date="2023" name="Mol. Phylogenet. Evol.">
        <title>Genome-scale phylogeny and comparative genomics of the fungal order Sordariales.</title>
        <authorList>
            <person name="Hensen N."/>
            <person name="Bonometti L."/>
            <person name="Westerberg I."/>
            <person name="Brannstrom I.O."/>
            <person name="Guillou S."/>
            <person name="Cros-Aarteil S."/>
            <person name="Calhoun S."/>
            <person name="Haridas S."/>
            <person name="Kuo A."/>
            <person name="Mondo S."/>
            <person name="Pangilinan J."/>
            <person name="Riley R."/>
            <person name="LaButti K."/>
            <person name="Andreopoulos B."/>
            <person name="Lipzen A."/>
            <person name="Chen C."/>
            <person name="Yan M."/>
            <person name="Daum C."/>
            <person name="Ng V."/>
            <person name="Clum A."/>
            <person name="Steindorff A."/>
            <person name="Ohm R.A."/>
            <person name="Martin F."/>
            <person name="Silar P."/>
            <person name="Natvig D.O."/>
            <person name="Lalanne C."/>
            <person name="Gautier V."/>
            <person name="Ament-Velasquez S.L."/>
            <person name="Kruys A."/>
            <person name="Hutchinson M.I."/>
            <person name="Powell A.J."/>
            <person name="Barry K."/>
            <person name="Miller A.N."/>
            <person name="Grigoriev I.V."/>
            <person name="Debuchy R."/>
            <person name="Gladieux P."/>
            <person name="Hiltunen Thoren M."/>
            <person name="Johannesson H."/>
        </authorList>
    </citation>
    <scope>NUCLEOTIDE SEQUENCE</scope>
    <source>
        <strain evidence="15">CBS 757.83</strain>
    </source>
</reference>
<evidence type="ECO:0000256" key="11">
    <source>
        <dbReference type="ARBA" id="ARBA00023326"/>
    </source>
</evidence>
<dbReference type="Pfam" id="PF00704">
    <property type="entry name" value="Glyco_hydro_18"/>
    <property type="match status" value="1"/>
</dbReference>
<evidence type="ECO:0000256" key="3">
    <source>
        <dbReference type="ARBA" id="ARBA00008682"/>
    </source>
</evidence>
<evidence type="ECO:0000256" key="2">
    <source>
        <dbReference type="ARBA" id="ARBA00004613"/>
    </source>
</evidence>
<evidence type="ECO:0000313" key="16">
    <source>
        <dbReference type="Proteomes" id="UP001305647"/>
    </source>
</evidence>
<evidence type="ECO:0000256" key="5">
    <source>
        <dbReference type="ARBA" id="ARBA00022525"/>
    </source>
</evidence>
<feature type="signal peptide" evidence="13">
    <location>
        <begin position="1"/>
        <end position="24"/>
    </location>
</feature>
<accession>A0AAN6PXZ7</accession>
<sequence length="387" mass="41528">MASAFNLKQAALVALSLCATLARASPVPSYNGSADFEIDRRQSSGYQNVVYFTNWGIYGRNYQPADLPASQLTQVLYSFANLRSTGEVYLSDTWADTDKHYPGDSWNDIGTNVYGCAKQLFLLKKTHRQLKSLLSIGGWTYSPTFPAAASTAVSRALFASSAVRLLADLGFDGLDIDWEFPANPTEATNFLLLLRAVRSALDAYAAQHAPPGTRFLLTIAASAGPANYALLDLPALASILDFINLMGYDYSGPWGSTAAHQANLFPSPNTNTTPFSTQAAIQAYLAAGVPAHKLVLGMPIYGRSFAGTDGLGKSYTGPGQGSWEAGVYDYKALPRPGAAVLYDEVAGASYSYDAAARELVSFDTVEMVRRKVEWLRGAGLGGIGMRM</sequence>
<dbReference type="CDD" id="cd06548">
    <property type="entry name" value="GH18_chitinase"/>
    <property type="match status" value="1"/>
</dbReference>
<gene>
    <name evidence="15" type="ORF">N658DRAFT_561277</name>
</gene>
<dbReference type="InterPro" id="IPR011583">
    <property type="entry name" value="Chitinase_II/V-like_cat"/>
</dbReference>
<keyword evidence="11" id="KW-0624">Polysaccharide degradation</keyword>
<dbReference type="PROSITE" id="PS51910">
    <property type="entry name" value="GH18_2"/>
    <property type="match status" value="1"/>
</dbReference>
<dbReference type="InterPro" id="IPR029070">
    <property type="entry name" value="Chitinase_insertion_sf"/>
</dbReference>
<dbReference type="InterPro" id="IPR050314">
    <property type="entry name" value="Glycosyl_Hydrlase_18"/>
</dbReference>
<evidence type="ECO:0000256" key="4">
    <source>
        <dbReference type="ARBA" id="ARBA00012729"/>
    </source>
</evidence>
<evidence type="ECO:0000256" key="6">
    <source>
        <dbReference type="ARBA" id="ARBA00022729"/>
    </source>
</evidence>
<feature type="domain" description="GH18" evidence="14">
    <location>
        <begin position="46"/>
        <end position="387"/>
    </location>
</feature>
<dbReference type="EMBL" id="MU863662">
    <property type="protein sequence ID" value="KAK4098120.1"/>
    <property type="molecule type" value="Genomic_DNA"/>
</dbReference>
<dbReference type="Gene3D" id="3.20.20.80">
    <property type="entry name" value="Glycosidases"/>
    <property type="match status" value="1"/>
</dbReference>
<comment type="subcellular location">
    <subcellularLocation>
        <location evidence="2">Secreted</location>
    </subcellularLocation>
</comment>
<evidence type="ECO:0000313" key="15">
    <source>
        <dbReference type="EMBL" id="KAK4098120.1"/>
    </source>
</evidence>
<keyword evidence="7 12" id="KW-0378">Hydrolase</keyword>
<evidence type="ECO:0000256" key="1">
    <source>
        <dbReference type="ARBA" id="ARBA00000822"/>
    </source>
</evidence>
<dbReference type="EC" id="3.2.1.14" evidence="4"/>
<dbReference type="GO" id="GO:0008843">
    <property type="term" value="F:endochitinase activity"/>
    <property type="evidence" value="ECO:0007669"/>
    <property type="project" value="UniProtKB-EC"/>
</dbReference>
<proteinExistence type="inferred from homology"/>
<reference evidence="15" key="2">
    <citation type="submission" date="2023-05" db="EMBL/GenBank/DDBJ databases">
        <authorList>
            <consortium name="Lawrence Berkeley National Laboratory"/>
            <person name="Steindorff A."/>
            <person name="Hensen N."/>
            <person name="Bonometti L."/>
            <person name="Westerberg I."/>
            <person name="Brannstrom I.O."/>
            <person name="Guillou S."/>
            <person name="Cros-Aarteil S."/>
            <person name="Calhoun S."/>
            <person name="Haridas S."/>
            <person name="Kuo A."/>
            <person name="Mondo S."/>
            <person name="Pangilinan J."/>
            <person name="Riley R."/>
            <person name="Labutti K."/>
            <person name="Andreopoulos B."/>
            <person name="Lipzen A."/>
            <person name="Chen C."/>
            <person name="Yanf M."/>
            <person name="Daum C."/>
            <person name="Ng V."/>
            <person name="Clum A."/>
            <person name="Ohm R."/>
            <person name="Martin F."/>
            <person name="Silar P."/>
            <person name="Natvig D."/>
            <person name="Lalanne C."/>
            <person name="Gautier V."/>
            <person name="Ament-Velasquez S.L."/>
            <person name="Kruys A."/>
            <person name="Hutchinson M.I."/>
            <person name="Powell A.J."/>
            <person name="Barry K."/>
            <person name="Miller A.N."/>
            <person name="Grigoriev I.V."/>
            <person name="Debuchy R."/>
            <person name="Gladieux P."/>
            <person name="Thoren M.H."/>
            <person name="Johannesson H."/>
        </authorList>
    </citation>
    <scope>NUCLEOTIDE SEQUENCE</scope>
    <source>
        <strain evidence="15">CBS 757.83</strain>
    </source>
</reference>
<evidence type="ECO:0000256" key="9">
    <source>
        <dbReference type="ARBA" id="ARBA00023277"/>
    </source>
</evidence>